<feature type="domain" description="Mannosyl-glycoprotein endo-beta-N-acetylglucosamidase-like" evidence="1">
    <location>
        <begin position="140"/>
        <end position="259"/>
    </location>
</feature>
<reference evidence="2 3" key="1">
    <citation type="submission" date="2019-02" db="EMBL/GenBank/DDBJ databases">
        <authorList>
            <person name="Goldberg S.R."/>
            <person name="Haltli B.A."/>
            <person name="Correa H."/>
            <person name="Russell K.G."/>
        </authorList>
    </citation>
    <scope>NUCLEOTIDE SEQUENCE [LARGE SCALE GENOMIC DNA]</scope>
    <source>
        <strain evidence="2 3">JCM 16186</strain>
    </source>
</reference>
<dbReference type="PANTHER" id="PTHR40572:SF1">
    <property type="entry name" value="PROTEIN BAX"/>
    <property type="match status" value="1"/>
</dbReference>
<dbReference type="PANTHER" id="PTHR40572">
    <property type="entry name" value="PROTEIN BAX"/>
    <property type="match status" value="1"/>
</dbReference>
<sequence length="280" mass="32674">MLNNYKLLSGYKIVCFMLVLAFLAGCTDPVMKPAFIIAEKPEDIRPIQGKWVRPVLYDNKIDFGRLSIKKKKRKFIDMLLPSILMVKHNLAVERARIGNIIWKMENGEPVSGEDKVFYDAKMDEFKADGPEDLYNRMATHPTSIVLAQAAIESGWGSSRFFNEANNIFGVWSYNPDEDRIMASQSRGDQAIFLRKYPDLRGSIRDYFLTLSRANAYGNYRQQRLKVKDPYQLTYFLKNYSELRYTYVSRLNMVMKKNKLTQYDSLQLDPSYYNTQNRIIL</sequence>
<evidence type="ECO:0000259" key="1">
    <source>
        <dbReference type="Pfam" id="PF01832"/>
    </source>
</evidence>
<evidence type="ECO:0000313" key="2">
    <source>
        <dbReference type="EMBL" id="MTI25094.1"/>
    </source>
</evidence>
<dbReference type="InterPro" id="IPR053195">
    <property type="entry name" value="Bax-like"/>
</dbReference>
<evidence type="ECO:0000313" key="3">
    <source>
        <dbReference type="Proteomes" id="UP000798808"/>
    </source>
</evidence>
<gene>
    <name evidence="2" type="ORF">E1163_09090</name>
</gene>
<dbReference type="Proteomes" id="UP000798808">
    <property type="component" value="Unassembled WGS sequence"/>
</dbReference>
<keyword evidence="3" id="KW-1185">Reference proteome</keyword>
<name>A0ABW9RLU7_9BACT</name>
<dbReference type="PROSITE" id="PS51257">
    <property type="entry name" value="PROKAR_LIPOPROTEIN"/>
    <property type="match status" value="1"/>
</dbReference>
<comment type="caution">
    <text evidence="2">The sequence shown here is derived from an EMBL/GenBank/DDBJ whole genome shotgun (WGS) entry which is preliminary data.</text>
</comment>
<dbReference type="Gene3D" id="1.10.530.10">
    <property type="match status" value="1"/>
</dbReference>
<accession>A0ABW9RLU7</accession>
<dbReference type="EMBL" id="SMLW01000484">
    <property type="protein sequence ID" value="MTI25094.1"/>
    <property type="molecule type" value="Genomic_DNA"/>
</dbReference>
<proteinExistence type="predicted"/>
<dbReference type="InterPro" id="IPR002901">
    <property type="entry name" value="MGlyc_endo_b_GlcNAc-like_dom"/>
</dbReference>
<organism evidence="2 3">
    <name type="scientific">Fulvivirga kasyanovii</name>
    <dbReference type="NCBI Taxonomy" id="396812"/>
    <lineage>
        <taxon>Bacteria</taxon>
        <taxon>Pseudomonadati</taxon>
        <taxon>Bacteroidota</taxon>
        <taxon>Cytophagia</taxon>
        <taxon>Cytophagales</taxon>
        <taxon>Fulvivirgaceae</taxon>
        <taxon>Fulvivirga</taxon>
    </lineage>
</organism>
<protein>
    <recommendedName>
        <fullName evidence="1">Mannosyl-glycoprotein endo-beta-N-acetylglucosamidase-like domain-containing protein</fullName>
    </recommendedName>
</protein>
<dbReference type="Pfam" id="PF01832">
    <property type="entry name" value="Glucosaminidase"/>
    <property type="match status" value="1"/>
</dbReference>